<accession>A0ACC0EEU2</accession>
<protein>
    <submittedName>
        <fullName evidence="1">Uncharacterized protein</fullName>
    </submittedName>
</protein>
<comment type="caution">
    <text evidence="1">The sequence shown here is derived from an EMBL/GenBank/DDBJ whole genome shotgun (WGS) entry which is preliminary data.</text>
</comment>
<organism evidence="1 2">
    <name type="scientific">Puccinia striiformis f. sp. tritici</name>
    <dbReference type="NCBI Taxonomy" id="168172"/>
    <lineage>
        <taxon>Eukaryota</taxon>
        <taxon>Fungi</taxon>
        <taxon>Dikarya</taxon>
        <taxon>Basidiomycota</taxon>
        <taxon>Pucciniomycotina</taxon>
        <taxon>Pucciniomycetes</taxon>
        <taxon>Pucciniales</taxon>
        <taxon>Pucciniaceae</taxon>
        <taxon>Puccinia</taxon>
    </lineage>
</organism>
<dbReference type="EMBL" id="CM045871">
    <property type="protein sequence ID" value="KAI7952098.1"/>
    <property type="molecule type" value="Genomic_DNA"/>
</dbReference>
<sequence>MVAYSNYWRILGLFVFTILWPAKVQCSFIPDAEQAGHGIAQHIGTEPPSVTVPEGIMRGEVGSTSEDHIAPIDGHLVAPQKTKEEHQLRDISTIQARNGELHLIIIRYKKKSRVIQHMHPLLISELRDPSDRNQRLINLMKADFDSLRVGFGNCDCLALEEPCGRLKLIHDQIFWSVKHEFFNLKGMGLGFWISVPGVTVDEDKNPYLIQIINQIQKAIKSREQEPNAPGEHLQEPSDTVEFKPATNESKFNSQHPPSANMKSEETQNSVKKIVKEHTFVLSGTEQAAETSSDFMLDSGTSQEVMKNWNRGIVQDLKKLYKELLSMTDPEFHRFEANKRLILQTVDFMYKHEMIDVDCFKWFYDTDQVLESAGKNMVWYFMYKERKRVSHFSWNLNFFLDSWYSSHYKNMHEVLDQKQRIKFEYAVYKFIFLEHPLYHGGTRRKHFPICGWYDKLFQENKTGKNDVTLNKFLEKHPDNNPKQSLRIQRVLDEMIGDLKDQDIDESSSNNIDEATRIVWRLESQVLGFIQENYKDFLPTISPVDNQLEDKLRLITSSTQFLGKLENIMIYLKEEFPDRDLWITDLELKQPRKNSMTRLEELETISEYIDMIHEEHNQRYSDIKIGHPLAAYLQREDVHSSVELLKQRIKENQGSLTIGRGKYWFKQGKFLFGQFLGSFS</sequence>
<gene>
    <name evidence="1" type="ORF">MJO28_007782</name>
</gene>
<reference evidence="1 2" key="3">
    <citation type="journal article" date="2022" name="Microbiol. Spectr.">
        <title>Folding features and dynamics of 3D genome architecture in plant fungal pathogens.</title>
        <authorList>
            <person name="Xia C."/>
        </authorList>
    </citation>
    <scope>NUCLEOTIDE SEQUENCE [LARGE SCALE GENOMIC DNA]</scope>
    <source>
        <strain evidence="1 2">93-210</strain>
    </source>
</reference>
<name>A0ACC0EEU2_9BASI</name>
<reference evidence="2" key="1">
    <citation type="journal article" date="2018" name="BMC Genomics">
        <title>Genomic insights into host adaptation between the wheat stripe rust pathogen (Puccinia striiformis f. sp. tritici) and the barley stripe rust pathogen (Puccinia striiformis f. sp. hordei).</title>
        <authorList>
            <person name="Xia C."/>
            <person name="Wang M."/>
            <person name="Yin C."/>
            <person name="Cornejo O.E."/>
            <person name="Hulbert S.H."/>
            <person name="Chen X."/>
        </authorList>
    </citation>
    <scope>NUCLEOTIDE SEQUENCE [LARGE SCALE GENOMIC DNA]</scope>
    <source>
        <strain evidence="2">93-210</strain>
    </source>
</reference>
<reference evidence="2" key="2">
    <citation type="journal article" date="2018" name="Mol. Plant Microbe Interact.">
        <title>Genome sequence resources for the wheat stripe rust pathogen (Puccinia striiformis f. sp. tritici) and the barley stripe rust pathogen (Puccinia striiformis f. sp. hordei).</title>
        <authorList>
            <person name="Xia C."/>
            <person name="Wang M."/>
            <person name="Yin C."/>
            <person name="Cornejo O.E."/>
            <person name="Hulbert S.H."/>
            <person name="Chen X."/>
        </authorList>
    </citation>
    <scope>NUCLEOTIDE SEQUENCE [LARGE SCALE GENOMIC DNA]</scope>
    <source>
        <strain evidence="2">93-210</strain>
    </source>
</reference>
<proteinExistence type="predicted"/>
<evidence type="ECO:0000313" key="2">
    <source>
        <dbReference type="Proteomes" id="UP001060170"/>
    </source>
</evidence>
<dbReference type="Proteomes" id="UP001060170">
    <property type="component" value="Chromosome 7"/>
</dbReference>
<keyword evidence="2" id="KW-1185">Reference proteome</keyword>
<evidence type="ECO:0000313" key="1">
    <source>
        <dbReference type="EMBL" id="KAI7952098.1"/>
    </source>
</evidence>